<feature type="modified residue" description="N6-(pyridoxal phosphate)lysine" evidence="2">
    <location>
        <position position="50"/>
    </location>
</feature>
<sequence>MPDQSQPSATEPGASGSVAARLAVVRDRIAAAAVAAGRDPAEVRLLVATKTQTPEAVLEALAAGVDLIGENRVQELVAKAPAVADRVAAGALQVHMIGHLQRNKINQVLATATGLETLDSLELAQAVSDRCVRNGRTGDHALDVMVQVNVTGEESKYGVRPDDAVPLAIAAAALPGLRLTGFMTIGARLPDPTGDGAADDGSAEDAVRAGFARLRAVRDEVRASGAPGTSAAVNLSMGMTGDLELAIAEGATIVRVGTAVFGPRVTATTL</sequence>
<comment type="function">
    <text evidence="2">Pyridoxal 5'-phosphate (PLP)-binding protein, which is involved in PLP homeostasis.</text>
</comment>
<dbReference type="Gene3D" id="3.20.20.10">
    <property type="entry name" value="Alanine racemase"/>
    <property type="match status" value="1"/>
</dbReference>
<proteinExistence type="inferred from homology"/>
<dbReference type="PANTHER" id="PTHR10146">
    <property type="entry name" value="PROLINE SYNTHETASE CO-TRANSCRIBED BACTERIAL HOMOLOG PROTEIN"/>
    <property type="match status" value="1"/>
</dbReference>
<organism evidence="5 6">
    <name type="scientific">Promicromonospora alba</name>
    <dbReference type="NCBI Taxonomy" id="1616110"/>
    <lineage>
        <taxon>Bacteria</taxon>
        <taxon>Bacillati</taxon>
        <taxon>Actinomycetota</taxon>
        <taxon>Actinomycetes</taxon>
        <taxon>Micrococcales</taxon>
        <taxon>Promicromonosporaceae</taxon>
        <taxon>Promicromonospora</taxon>
    </lineage>
</organism>
<dbReference type="NCBIfam" id="TIGR00044">
    <property type="entry name" value="YggS family pyridoxal phosphate-dependent enzyme"/>
    <property type="match status" value="1"/>
</dbReference>
<keyword evidence="6" id="KW-1185">Reference proteome</keyword>
<evidence type="ECO:0000313" key="6">
    <source>
        <dbReference type="Proteomes" id="UP001596011"/>
    </source>
</evidence>
<gene>
    <name evidence="5" type="ORF">ACFO6V_28470</name>
</gene>
<dbReference type="RefSeq" id="WP_377142610.1">
    <property type="nucleotide sequence ID" value="NZ_JBHSFI010000012.1"/>
</dbReference>
<evidence type="ECO:0000313" key="5">
    <source>
        <dbReference type="EMBL" id="MFC4632208.1"/>
    </source>
</evidence>
<dbReference type="InterPro" id="IPR011078">
    <property type="entry name" value="PyrdxlP_homeostasis"/>
</dbReference>
<dbReference type="PANTHER" id="PTHR10146:SF14">
    <property type="entry name" value="PYRIDOXAL PHOSPHATE HOMEOSTASIS PROTEIN"/>
    <property type="match status" value="1"/>
</dbReference>
<evidence type="ECO:0000259" key="4">
    <source>
        <dbReference type="Pfam" id="PF01168"/>
    </source>
</evidence>
<evidence type="ECO:0000256" key="3">
    <source>
        <dbReference type="RuleBase" id="RU004514"/>
    </source>
</evidence>
<dbReference type="InterPro" id="IPR001608">
    <property type="entry name" value="Ala_racemase_N"/>
</dbReference>
<accession>A0ABV9HRS2</accession>
<dbReference type="InterPro" id="IPR029066">
    <property type="entry name" value="PLP-binding_barrel"/>
</dbReference>
<dbReference type="EMBL" id="JBHSFI010000012">
    <property type="protein sequence ID" value="MFC4632208.1"/>
    <property type="molecule type" value="Genomic_DNA"/>
</dbReference>
<dbReference type="PIRSF" id="PIRSF004848">
    <property type="entry name" value="YBL036c_PLPDEIII"/>
    <property type="match status" value="1"/>
</dbReference>
<dbReference type="HAMAP" id="MF_02087">
    <property type="entry name" value="PLP_homeostasis"/>
    <property type="match status" value="1"/>
</dbReference>
<dbReference type="CDD" id="cd00635">
    <property type="entry name" value="PLPDE_III_YBL036c_like"/>
    <property type="match status" value="1"/>
</dbReference>
<dbReference type="Pfam" id="PF01168">
    <property type="entry name" value="Ala_racemase_N"/>
    <property type="match status" value="1"/>
</dbReference>
<feature type="domain" description="Alanine racemase N-terminal" evidence="4">
    <location>
        <begin position="56"/>
        <end position="263"/>
    </location>
</feature>
<reference evidence="6" key="1">
    <citation type="journal article" date="2019" name="Int. J. Syst. Evol. Microbiol.">
        <title>The Global Catalogue of Microorganisms (GCM) 10K type strain sequencing project: providing services to taxonomists for standard genome sequencing and annotation.</title>
        <authorList>
            <consortium name="The Broad Institute Genomics Platform"/>
            <consortium name="The Broad Institute Genome Sequencing Center for Infectious Disease"/>
            <person name="Wu L."/>
            <person name="Ma J."/>
        </authorList>
    </citation>
    <scope>NUCLEOTIDE SEQUENCE [LARGE SCALE GENOMIC DNA]</scope>
    <source>
        <strain evidence="6">CCUG 42722</strain>
    </source>
</reference>
<comment type="caution">
    <text evidence="5">The sequence shown here is derived from an EMBL/GenBank/DDBJ whole genome shotgun (WGS) entry which is preliminary data.</text>
</comment>
<evidence type="ECO:0000256" key="2">
    <source>
        <dbReference type="HAMAP-Rule" id="MF_02087"/>
    </source>
</evidence>
<dbReference type="Proteomes" id="UP001596011">
    <property type="component" value="Unassembled WGS sequence"/>
</dbReference>
<evidence type="ECO:0000256" key="1">
    <source>
        <dbReference type="ARBA" id="ARBA00022898"/>
    </source>
</evidence>
<keyword evidence="1 2" id="KW-0663">Pyridoxal phosphate</keyword>
<name>A0ABV9HRS2_9MICO</name>
<protein>
    <recommendedName>
        <fullName evidence="2">Pyridoxal phosphate homeostasis protein</fullName>
        <shortName evidence="2">PLP homeostasis protein</shortName>
    </recommendedName>
</protein>
<dbReference type="SUPFAM" id="SSF51419">
    <property type="entry name" value="PLP-binding barrel"/>
    <property type="match status" value="1"/>
</dbReference>
<comment type="similarity">
    <text evidence="2 3">Belongs to the pyridoxal phosphate-binding protein YggS/PROSC family.</text>
</comment>